<sequence>MFPLVLALELWGSLLQNKCIVSNQKMKPSKDKHLMKLVRRFVVKTLQHNVLCRAEHIPGSHNILADFLSRDQVHTFLRSRRPTTLRASQPRFDNVFDKNIQQSSGFLQELPGITHSRSATNISLISTGYLGVHCTLLHQQVGCIYDLNVTTINVVRQTNLTYHLAVVGTPGAFPQLVQWLPFGSFLSYVDPTQVPSSPFLTDRKGEEHYSPSICELRLYIVDVILHSTKATILNYETVEIDINGTPLPVCVQVLETSDKDCGSILLRLDKDFAIGYLGGVTVRHGSERFTGTMRVVDIPFTYKRTGVPGNLYGNIIGRLAFLLRIIADADTVTPVILMEIVMILRRSFKFIRNSEHHVATISYTYNTDKATSSLKVVMFEREI</sequence>
<evidence type="ECO:0000313" key="3">
    <source>
        <dbReference type="Proteomes" id="UP001164746"/>
    </source>
</evidence>
<keyword evidence="3" id="KW-1185">Reference proteome</keyword>
<dbReference type="Proteomes" id="UP001164746">
    <property type="component" value="Chromosome 8"/>
</dbReference>
<accession>A0ABY7EY92</accession>
<dbReference type="EMBL" id="CP111019">
    <property type="protein sequence ID" value="WAR13641.1"/>
    <property type="molecule type" value="Genomic_DNA"/>
</dbReference>
<evidence type="ECO:0000313" key="2">
    <source>
        <dbReference type="EMBL" id="WAR13641.1"/>
    </source>
</evidence>
<evidence type="ECO:0000256" key="1">
    <source>
        <dbReference type="SAM" id="SignalP"/>
    </source>
</evidence>
<proteinExistence type="predicted"/>
<feature type="signal peptide" evidence="1">
    <location>
        <begin position="1"/>
        <end position="16"/>
    </location>
</feature>
<reference evidence="2" key="1">
    <citation type="submission" date="2022-11" db="EMBL/GenBank/DDBJ databases">
        <title>Centuries of genome instability and evolution in soft-shell clam transmissible cancer (bioRxiv).</title>
        <authorList>
            <person name="Hart S.F.M."/>
            <person name="Yonemitsu M.A."/>
            <person name="Giersch R.M."/>
            <person name="Beal B.F."/>
            <person name="Arriagada G."/>
            <person name="Davis B.W."/>
            <person name="Ostrander E.A."/>
            <person name="Goff S.P."/>
            <person name="Metzger M.J."/>
        </authorList>
    </citation>
    <scope>NUCLEOTIDE SEQUENCE</scope>
    <source>
        <strain evidence="2">MELC-2E11</strain>
        <tissue evidence="2">Siphon/mantle</tissue>
    </source>
</reference>
<organism evidence="2 3">
    <name type="scientific">Mya arenaria</name>
    <name type="common">Soft-shell clam</name>
    <dbReference type="NCBI Taxonomy" id="6604"/>
    <lineage>
        <taxon>Eukaryota</taxon>
        <taxon>Metazoa</taxon>
        <taxon>Spiralia</taxon>
        <taxon>Lophotrochozoa</taxon>
        <taxon>Mollusca</taxon>
        <taxon>Bivalvia</taxon>
        <taxon>Autobranchia</taxon>
        <taxon>Heteroconchia</taxon>
        <taxon>Euheterodonta</taxon>
        <taxon>Imparidentia</taxon>
        <taxon>Neoheterodontei</taxon>
        <taxon>Myida</taxon>
        <taxon>Myoidea</taxon>
        <taxon>Myidae</taxon>
        <taxon>Mya</taxon>
    </lineage>
</organism>
<gene>
    <name evidence="2" type="ORF">MAR_027821</name>
</gene>
<feature type="chain" id="PRO_5046565725" evidence="1">
    <location>
        <begin position="17"/>
        <end position="383"/>
    </location>
</feature>
<name>A0ABY7EY92_MYAAR</name>
<keyword evidence="1" id="KW-0732">Signal</keyword>
<dbReference type="CDD" id="cd09275">
    <property type="entry name" value="RNase_HI_RT_DIRS1"/>
    <property type="match status" value="1"/>
</dbReference>
<protein>
    <submittedName>
        <fullName evidence="2">Uncharacterized protein</fullName>
    </submittedName>
</protein>